<dbReference type="EMBL" id="CAADHY010000015">
    <property type="protein sequence ID" value="VFR21690.1"/>
    <property type="molecule type" value="Genomic_DNA"/>
</dbReference>
<dbReference type="GO" id="GO:0004190">
    <property type="term" value="F:aspartic-type endopeptidase activity"/>
    <property type="evidence" value="ECO:0007669"/>
    <property type="project" value="InterPro"/>
</dbReference>
<sequence>MALMQASSVAELRHDDRGRPVIGAQLNGSGPYDMVVDTAAQSSLISQGLVHELSLTALDGEMTIRGAVDAQTSRLYPIDRFSTPLFQDENIAMLALPNANTTSARGIIGMEYFQQSRLLFDREHATLSVGSSGPAPEGFVTVAGQLGGDGLLTIPVALNGSNAPALVDSGAGPTVANLQVLATLDWTIDDACLKPAGGIQGATQGATQAWIAKIDTLSIGSVTMHDVPIVFSNFTGSSDQPSLILGSDLLNLLPAYAVDFPRAELQIRLPSKRDAP</sequence>
<dbReference type="Pfam" id="PF13650">
    <property type="entry name" value="Asp_protease_2"/>
    <property type="match status" value="2"/>
</dbReference>
<feature type="domain" description="Peptidase A2" evidence="2">
    <location>
        <begin position="163"/>
        <end position="249"/>
    </location>
</feature>
<evidence type="ECO:0000259" key="2">
    <source>
        <dbReference type="PROSITE" id="PS50175"/>
    </source>
</evidence>
<dbReference type="Gene3D" id="2.40.70.10">
    <property type="entry name" value="Acid Proteases"/>
    <property type="match status" value="2"/>
</dbReference>
<accession>A0A484PAF3</accession>
<gene>
    <name evidence="3" type="ORF">AMP9_4056</name>
</gene>
<proteinExistence type="predicted"/>
<name>A0A484PAF3_9ZZZZ</name>
<dbReference type="InterPro" id="IPR034122">
    <property type="entry name" value="Retropepsin-like_bacterial"/>
</dbReference>
<dbReference type="InterPro" id="IPR021109">
    <property type="entry name" value="Peptidase_aspartic_dom_sf"/>
</dbReference>
<reference evidence="3" key="1">
    <citation type="submission" date="2019-03" db="EMBL/GenBank/DDBJ databases">
        <authorList>
            <person name="Danneels B."/>
        </authorList>
    </citation>
    <scope>NUCLEOTIDE SEQUENCE</scope>
</reference>
<dbReference type="GO" id="GO:0006508">
    <property type="term" value="P:proteolysis"/>
    <property type="evidence" value="ECO:0007669"/>
    <property type="project" value="InterPro"/>
</dbReference>
<evidence type="ECO:0000313" key="3">
    <source>
        <dbReference type="EMBL" id="VFR21690.1"/>
    </source>
</evidence>
<evidence type="ECO:0000256" key="1">
    <source>
        <dbReference type="ARBA" id="ARBA00022801"/>
    </source>
</evidence>
<protein>
    <recommendedName>
        <fullName evidence="2">Peptidase A2 domain-containing protein</fullName>
    </recommendedName>
</protein>
<dbReference type="CDD" id="cd05483">
    <property type="entry name" value="retropepsin_like_bacteria"/>
    <property type="match status" value="1"/>
</dbReference>
<dbReference type="SUPFAM" id="SSF50630">
    <property type="entry name" value="Acid proteases"/>
    <property type="match status" value="2"/>
</dbReference>
<organism evidence="3">
    <name type="scientific">plant metagenome</name>
    <dbReference type="NCBI Taxonomy" id="1297885"/>
    <lineage>
        <taxon>unclassified sequences</taxon>
        <taxon>metagenomes</taxon>
        <taxon>organismal metagenomes</taxon>
    </lineage>
</organism>
<keyword evidence="1" id="KW-0378">Hydrolase</keyword>
<dbReference type="InterPro" id="IPR001995">
    <property type="entry name" value="Peptidase_A2_cat"/>
</dbReference>
<dbReference type="AlphaFoldDB" id="A0A484PAF3"/>
<dbReference type="PROSITE" id="PS50175">
    <property type="entry name" value="ASP_PROT_RETROV"/>
    <property type="match status" value="1"/>
</dbReference>